<evidence type="ECO:0000256" key="4">
    <source>
        <dbReference type="ARBA" id="ARBA00023004"/>
    </source>
</evidence>
<dbReference type="GO" id="GO:0005524">
    <property type="term" value="F:ATP binding"/>
    <property type="evidence" value="ECO:0007669"/>
    <property type="project" value="UniProtKB-KW"/>
</dbReference>
<evidence type="ECO:0000313" key="6">
    <source>
        <dbReference type="EMBL" id="SUZ98015.1"/>
    </source>
</evidence>
<dbReference type="InterPro" id="IPR044304">
    <property type="entry name" value="NUBPL-like"/>
</dbReference>
<dbReference type="InterPro" id="IPR019591">
    <property type="entry name" value="Mrp/NBP35_ATP-bd"/>
</dbReference>
<dbReference type="PANTHER" id="PTHR42961:SF2">
    <property type="entry name" value="IRON-SULFUR PROTEIN NUBPL"/>
    <property type="match status" value="1"/>
</dbReference>
<dbReference type="InterPro" id="IPR027417">
    <property type="entry name" value="P-loop_NTPase"/>
</dbReference>
<accession>A0A381S1M1</accession>
<dbReference type="Pfam" id="PF10609">
    <property type="entry name" value="ParA"/>
    <property type="match status" value="1"/>
</dbReference>
<dbReference type="GO" id="GO:0046872">
    <property type="term" value="F:metal ion binding"/>
    <property type="evidence" value="ECO:0007669"/>
    <property type="project" value="UniProtKB-KW"/>
</dbReference>
<gene>
    <name evidence="6" type="ORF">METZ01_LOCUS50869</name>
</gene>
<dbReference type="AlphaFoldDB" id="A0A381S1M1"/>
<dbReference type="InterPro" id="IPR033756">
    <property type="entry name" value="YlxH/NBP35"/>
</dbReference>
<dbReference type="Gene3D" id="3.40.50.300">
    <property type="entry name" value="P-loop containing nucleotide triphosphate hydrolases"/>
    <property type="match status" value="1"/>
</dbReference>
<dbReference type="EMBL" id="UINC01002564">
    <property type="protein sequence ID" value="SUZ98015.1"/>
    <property type="molecule type" value="Genomic_DNA"/>
</dbReference>
<evidence type="ECO:0000256" key="3">
    <source>
        <dbReference type="ARBA" id="ARBA00022840"/>
    </source>
</evidence>
<evidence type="ECO:0000256" key="5">
    <source>
        <dbReference type="ARBA" id="ARBA00023014"/>
    </source>
</evidence>
<evidence type="ECO:0000256" key="1">
    <source>
        <dbReference type="ARBA" id="ARBA00022723"/>
    </source>
</evidence>
<name>A0A381S1M1_9ZZZZ</name>
<proteinExistence type="inferred from homology"/>
<keyword evidence="2" id="KW-0547">Nucleotide-binding</keyword>
<dbReference type="CDD" id="cd02037">
    <property type="entry name" value="Mrp_NBP35"/>
    <property type="match status" value="1"/>
</dbReference>
<dbReference type="SUPFAM" id="SSF52540">
    <property type="entry name" value="P-loop containing nucleoside triphosphate hydrolases"/>
    <property type="match status" value="1"/>
</dbReference>
<protein>
    <recommendedName>
        <fullName evidence="7">Iron-sulfur cluster carrier protein</fullName>
    </recommendedName>
</protein>
<reference evidence="6" key="1">
    <citation type="submission" date="2018-05" db="EMBL/GenBank/DDBJ databases">
        <authorList>
            <person name="Lanie J.A."/>
            <person name="Ng W.-L."/>
            <person name="Kazmierczak K.M."/>
            <person name="Andrzejewski T.M."/>
            <person name="Davidsen T.M."/>
            <person name="Wayne K.J."/>
            <person name="Tettelin H."/>
            <person name="Glass J.I."/>
            <person name="Rusch D."/>
            <person name="Podicherti R."/>
            <person name="Tsui H.-C.T."/>
            <person name="Winkler M.E."/>
        </authorList>
    </citation>
    <scope>NUCLEOTIDE SEQUENCE</scope>
</reference>
<dbReference type="GO" id="GO:0140663">
    <property type="term" value="F:ATP-dependent FeS chaperone activity"/>
    <property type="evidence" value="ECO:0007669"/>
    <property type="project" value="InterPro"/>
</dbReference>
<keyword evidence="5" id="KW-0411">Iron-sulfur</keyword>
<dbReference type="GO" id="GO:0016226">
    <property type="term" value="P:iron-sulfur cluster assembly"/>
    <property type="evidence" value="ECO:0007669"/>
    <property type="project" value="InterPro"/>
</dbReference>
<sequence>MSSPRKLTPQEEARLAQVRKNFEERRRVTQSLEGIGTRIGVYSGKGGVGKTTVATNLAVTLATQNNDVALFDCDIDCPNVTQVLRITEGPVQNGEKLIPPARFGVKVMSMAFFQDNEDEAIVWRGPMIHNAINQFLQSTEWGNPDYMIVDLPPGTSDAPLTVMQTLNLDGFIIVTTPHELAVLDAKRSINMIKKMNLNVFGVVENLSGGVFGTGGGQALAEEMNLPFLGATEMSSDYTNSKKPAALESDAVAAEYMSLSKKLTAQITENKSQ</sequence>
<evidence type="ECO:0008006" key="7">
    <source>
        <dbReference type="Google" id="ProtNLM"/>
    </source>
</evidence>
<dbReference type="HAMAP" id="MF_02040">
    <property type="entry name" value="Mrp_NBP35"/>
    <property type="match status" value="1"/>
</dbReference>
<evidence type="ECO:0000256" key="2">
    <source>
        <dbReference type="ARBA" id="ARBA00022741"/>
    </source>
</evidence>
<keyword evidence="1" id="KW-0479">Metal-binding</keyword>
<dbReference type="GO" id="GO:0051539">
    <property type="term" value="F:4 iron, 4 sulfur cluster binding"/>
    <property type="evidence" value="ECO:0007669"/>
    <property type="project" value="TreeGrafter"/>
</dbReference>
<keyword evidence="4" id="KW-0408">Iron</keyword>
<organism evidence="6">
    <name type="scientific">marine metagenome</name>
    <dbReference type="NCBI Taxonomy" id="408172"/>
    <lineage>
        <taxon>unclassified sequences</taxon>
        <taxon>metagenomes</taxon>
        <taxon>ecological metagenomes</taxon>
    </lineage>
</organism>
<dbReference type="PANTHER" id="PTHR42961">
    <property type="entry name" value="IRON-SULFUR PROTEIN NUBPL"/>
    <property type="match status" value="1"/>
</dbReference>
<keyword evidence="3" id="KW-0067">ATP-binding</keyword>